<feature type="region of interest" description="Disordered" evidence="1">
    <location>
        <begin position="75"/>
        <end position="185"/>
    </location>
</feature>
<name>S8ELI5_FOMSC</name>
<dbReference type="AlphaFoldDB" id="S8ELI5"/>
<feature type="compositionally biased region" description="Polar residues" evidence="1">
    <location>
        <begin position="82"/>
        <end position="93"/>
    </location>
</feature>
<keyword evidence="2" id="KW-0732">Signal</keyword>
<evidence type="ECO:0000256" key="1">
    <source>
        <dbReference type="SAM" id="MobiDB-lite"/>
    </source>
</evidence>
<dbReference type="Proteomes" id="UP000015241">
    <property type="component" value="Unassembled WGS sequence"/>
</dbReference>
<accession>S8ELI5</accession>
<dbReference type="HOGENOM" id="CLU_1468790_0_0_1"/>
<reference evidence="3 4" key="1">
    <citation type="journal article" date="2012" name="Science">
        <title>The Paleozoic origin of enzymatic lignin decomposition reconstructed from 31 fungal genomes.</title>
        <authorList>
            <person name="Floudas D."/>
            <person name="Binder M."/>
            <person name="Riley R."/>
            <person name="Barry K."/>
            <person name="Blanchette R.A."/>
            <person name="Henrissat B."/>
            <person name="Martinez A.T."/>
            <person name="Otillar R."/>
            <person name="Spatafora J.W."/>
            <person name="Yadav J.S."/>
            <person name="Aerts A."/>
            <person name="Benoit I."/>
            <person name="Boyd A."/>
            <person name="Carlson A."/>
            <person name="Copeland A."/>
            <person name="Coutinho P.M."/>
            <person name="de Vries R.P."/>
            <person name="Ferreira P."/>
            <person name="Findley K."/>
            <person name="Foster B."/>
            <person name="Gaskell J."/>
            <person name="Glotzer D."/>
            <person name="Gorecki P."/>
            <person name="Heitman J."/>
            <person name="Hesse C."/>
            <person name="Hori C."/>
            <person name="Igarashi K."/>
            <person name="Jurgens J.A."/>
            <person name="Kallen N."/>
            <person name="Kersten P."/>
            <person name="Kohler A."/>
            <person name="Kuees U."/>
            <person name="Kumar T.K.A."/>
            <person name="Kuo A."/>
            <person name="LaButti K."/>
            <person name="Larrondo L.F."/>
            <person name="Lindquist E."/>
            <person name="Ling A."/>
            <person name="Lombard V."/>
            <person name="Lucas S."/>
            <person name="Lundell T."/>
            <person name="Martin R."/>
            <person name="McLaughlin D.J."/>
            <person name="Morgenstern I."/>
            <person name="Morin E."/>
            <person name="Murat C."/>
            <person name="Nagy L.G."/>
            <person name="Nolan M."/>
            <person name="Ohm R.A."/>
            <person name="Patyshakuliyeva A."/>
            <person name="Rokas A."/>
            <person name="Ruiz-Duenas F.J."/>
            <person name="Sabat G."/>
            <person name="Salamov A."/>
            <person name="Samejima M."/>
            <person name="Schmutz J."/>
            <person name="Slot J.C."/>
            <person name="St John F."/>
            <person name="Stenlid J."/>
            <person name="Sun H."/>
            <person name="Sun S."/>
            <person name="Syed K."/>
            <person name="Tsang A."/>
            <person name="Wiebenga A."/>
            <person name="Young D."/>
            <person name="Pisabarro A."/>
            <person name="Eastwood D.C."/>
            <person name="Martin F."/>
            <person name="Cullen D."/>
            <person name="Grigoriev I.V."/>
            <person name="Hibbett D.S."/>
        </authorList>
    </citation>
    <scope>NUCLEOTIDE SEQUENCE</scope>
    <source>
        <strain evidence="4">FP-58527</strain>
    </source>
</reference>
<evidence type="ECO:0000313" key="4">
    <source>
        <dbReference type="Proteomes" id="UP000015241"/>
    </source>
</evidence>
<keyword evidence="4" id="KW-1185">Reference proteome</keyword>
<feature type="signal peptide" evidence="2">
    <location>
        <begin position="1"/>
        <end position="20"/>
    </location>
</feature>
<dbReference type="InParanoid" id="S8ELI5"/>
<organism evidence="3 4">
    <name type="scientific">Fomitopsis schrenkii</name>
    <name type="common">Brown rot fungus</name>
    <dbReference type="NCBI Taxonomy" id="2126942"/>
    <lineage>
        <taxon>Eukaryota</taxon>
        <taxon>Fungi</taxon>
        <taxon>Dikarya</taxon>
        <taxon>Basidiomycota</taxon>
        <taxon>Agaricomycotina</taxon>
        <taxon>Agaricomycetes</taxon>
        <taxon>Polyporales</taxon>
        <taxon>Fomitopsis</taxon>
    </lineage>
</organism>
<sequence length="185" mass="18547">MRSPLIAFSLVAAAVSPTLATVHSNSPKFGRSVAHPRLTQVSNASPGPLRFKRSGVNGLGVDPTNVAGNVLDEILPQGAPAPQSNSDPETQKGSVDEDPVASDDPTANNPTAAVPGSDMDADAGTIPSSPLGDGHAPPLEPVSPANPYGNDHSGAAPGNNDAVSGGHVPNRAEIGKMFGPEGGAW</sequence>
<evidence type="ECO:0000313" key="3">
    <source>
        <dbReference type="EMBL" id="EPT04164.1"/>
    </source>
</evidence>
<proteinExistence type="predicted"/>
<evidence type="ECO:0000256" key="2">
    <source>
        <dbReference type="SAM" id="SignalP"/>
    </source>
</evidence>
<dbReference type="OrthoDB" id="2756422at2759"/>
<feature type="chain" id="PRO_5004563112" evidence="2">
    <location>
        <begin position="21"/>
        <end position="185"/>
    </location>
</feature>
<dbReference type="EMBL" id="KE504127">
    <property type="protein sequence ID" value="EPT04164.1"/>
    <property type="molecule type" value="Genomic_DNA"/>
</dbReference>
<protein>
    <submittedName>
        <fullName evidence="3">Uncharacterized protein</fullName>
    </submittedName>
</protein>
<gene>
    <name evidence="3" type="ORF">FOMPIDRAFT_1014069</name>
</gene>